<protein>
    <submittedName>
        <fullName evidence="1">Uncharacterized protein</fullName>
    </submittedName>
</protein>
<organism evidence="1 2">
    <name type="scientific">Schizophyllum amplum</name>
    <dbReference type="NCBI Taxonomy" id="97359"/>
    <lineage>
        <taxon>Eukaryota</taxon>
        <taxon>Fungi</taxon>
        <taxon>Dikarya</taxon>
        <taxon>Basidiomycota</taxon>
        <taxon>Agaricomycotina</taxon>
        <taxon>Agaricomycetes</taxon>
        <taxon>Agaricomycetidae</taxon>
        <taxon>Agaricales</taxon>
        <taxon>Schizophyllaceae</taxon>
        <taxon>Schizophyllum</taxon>
    </lineage>
</organism>
<dbReference type="Proteomes" id="UP000320762">
    <property type="component" value="Unassembled WGS sequence"/>
</dbReference>
<proteinExistence type="predicted"/>
<name>A0A550C1U1_9AGAR</name>
<evidence type="ECO:0000313" key="1">
    <source>
        <dbReference type="EMBL" id="TRM58771.1"/>
    </source>
</evidence>
<comment type="caution">
    <text evidence="1">The sequence shown here is derived from an EMBL/GenBank/DDBJ whole genome shotgun (WGS) entry which is preliminary data.</text>
</comment>
<sequence length="426" mass="46426">MSGAAILPNSGFPVSTGVPMDFDFAAWKADVAEVENYALTFDERNERNKVIQIKNDASRAKTTLCMEDPEKYPDTGPCMIPLYANTGAEIGLATHMTHLWSTFARSLQMKISETATKLADAKMKKNEPAPAALLGPRTHRPMGAIIDAAIPECYLIAIGYGIVPPLTFFDDKVMATIANMASLPMTALSGIRFAAGTKAPRIVDFAALVKRGFAPNDFSIEDITFSDYNKWMDRLIKGVRARTDFTKIVQPGECFLDTELTNHLKYFIGARDAEKLYPAWYPLARHFLYNVINGMAFDTEEYNREWTVERATARDDVASYRSPWVPGGRQFDPALGHDGPAAAAAAAQSAYTQVEVTRAYSDTDYAPRKAPRTSYGGWAGAARGDEWDDHPGYAHGAPVALAPLPAGTAAAGADLRATSHSPPICL</sequence>
<accession>A0A550C1U1</accession>
<dbReference type="AlphaFoldDB" id="A0A550C1U1"/>
<reference evidence="1 2" key="1">
    <citation type="journal article" date="2019" name="New Phytol.">
        <title>Comparative genomics reveals unique wood-decay strategies and fruiting body development in the Schizophyllaceae.</title>
        <authorList>
            <person name="Almasi E."/>
            <person name="Sahu N."/>
            <person name="Krizsan K."/>
            <person name="Balint B."/>
            <person name="Kovacs G.M."/>
            <person name="Kiss B."/>
            <person name="Cseklye J."/>
            <person name="Drula E."/>
            <person name="Henrissat B."/>
            <person name="Nagy I."/>
            <person name="Chovatia M."/>
            <person name="Adam C."/>
            <person name="LaButti K."/>
            <person name="Lipzen A."/>
            <person name="Riley R."/>
            <person name="Grigoriev I.V."/>
            <person name="Nagy L.G."/>
        </authorList>
    </citation>
    <scope>NUCLEOTIDE SEQUENCE [LARGE SCALE GENOMIC DNA]</scope>
    <source>
        <strain evidence="1 2">NL-1724</strain>
    </source>
</reference>
<evidence type="ECO:0000313" key="2">
    <source>
        <dbReference type="Proteomes" id="UP000320762"/>
    </source>
</evidence>
<dbReference type="EMBL" id="VDMD01000033">
    <property type="protein sequence ID" value="TRM58771.1"/>
    <property type="molecule type" value="Genomic_DNA"/>
</dbReference>
<gene>
    <name evidence="1" type="ORF">BD626DRAFT_611020</name>
</gene>
<keyword evidence="2" id="KW-1185">Reference proteome</keyword>